<sequence>MSSSAAQHREAPNPLLCKFYPYTRCKETFPLDQRQAWKEHVWSHYVKEKNLVDAIKQSRQEPAISCWIPCGHPPLEVNIVGDSDAKAQFFAMMEHIYAAHMRTASVDWKDLRNDDGGLVRYYWETYIKPAVRSGEGLTVAEARVLAGRYVLPL</sequence>
<name>A0AA38VPW5_9PEZI</name>
<dbReference type="EMBL" id="JANBVN010000102">
    <property type="protein sequence ID" value="KAJ9144297.1"/>
    <property type="molecule type" value="Genomic_DNA"/>
</dbReference>
<organism evidence="1 2">
    <name type="scientific">Coniochaeta hoffmannii</name>
    <dbReference type="NCBI Taxonomy" id="91930"/>
    <lineage>
        <taxon>Eukaryota</taxon>
        <taxon>Fungi</taxon>
        <taxon>Dikarya</taxon>
        <taxon>Ascomycota</taxon>
        <taxon>Pezizomycotina</taxon>
        <taxon>Sordariomycetes</taxon>
        <taxon>Sordariomycetidae</taxon>
        <taxon>Coniochaetales</taxon>
        <taxon>Coniochaetaceae</taxon>
        <taxon>Coniochaeta</taxon>
    </lineage>
</organism>
<reference evidence="1" key="1">
    <citation type="submission" date="2022-07" db="EMBL/GenBank/DDBJ databases">
        <title>Fungi with potential for degradation of polypropylene.</title>
        <authorList>
            <person name="Gostincar C."/>
        </authorList>
    </citation>
    <scope>NUCLEOTIDE SEQUENCE</scope>
    <source>
        <strain evidence="1">EXF-13287</strain>
    </source>
</reference>
<gene>
    <name evidence="1" type="ORF">NKR19_g6547</name>
</gene>
<dbReference type="AlphaFoldDB" id="A0AA38VPW5"/>
<evidence type="ECO:0000313" key="1">
    <source>
        <dbReference type="EMBL" id="KAJ9144297.1"/>
    </source>
</evidence>
<comment type="caution">
    <text evidence="1">The sequence shown here is derived from an EMBL/GenBank/DDBJ whole genome shotgun (WGS) entry which is preliminary data.</text>
</comment>
<protein>
    <submittedName>
        <fullName evidence="1">Uncharacterized protein</fullName>
    </submittedName>
</protein>
<evidence type="ECO:0000313" key="2">
    <source>
        <dbReference type="Proteomes" id="UP001174691"/>
    </source>
</evidence>
<dbReference type="Proteomes" id="UP001174691">
    <property type="component" value="Unassembled WGS sequence"/>
</dbReference>
<proteinExistence type="predicted"/>
<accession>A0AA38VPW5</accession>
<keyword evidence="2" id="KW-1185">Reference proteome</keyword>